<feature type="domain" description="MYND-type" evidence="5">
    <location>
        <begin position="5"/>
        <end position="45"/>
    </location>
</feature>
<dbReference type="Pfam" id="PF01753">
    <property type="entry name" value="zf-MYND"/>
    <property type="match status" value="1"/>
</dbReference>
<gene>
    <name evidence="6" type="ORF">C8Q71DRAFT_725471</name>
</gene>
<comment type="caution">
    <text evidence="6">The sequence shown here is derived from an EMBL/GenBank/DDBJ whole genome shotgun (WGS) entry which is preliminary data.</text>
</comment>
<dbReference type="Gene3D" id="6.10.140.2220">
    <property type="match status" value="1"/>
</dbReference>
<keyword evidence="7" id="KW-1185">Reference proteome</keyword>
<dbReference type="SUPFAM" id="SSF144232">
    <property type="entry name" value="HIT/MYND zinc finger-like"/>
    <property type="match status" value="1"/>
</dbReference>
<evidence type="ECO:0000313" key="7">
    <source>
        <dbReference type="Proteomes" id="UP000814176"/>
    </source>
</evidence>
<dbReference type="Proteomes" id="UP000814176">
    <property type="component" value="Unassembled WGS sequence"/>
</dbReference>
<dbReference type="EMBL" id="JADCUA010000017">
    <property type="protein sequence ID" value="KAH9833688.1"/>
    <property type="molecule type" value="Genomic_DNA"/>
</dbReference>
<accession>A0ABQ8K8R1</accession>
<evidence type="ECO:0000256" key="3">
    <source>
        <dbReference type="ARBA" id="ARBA00022833"/>
    </source>
</evidence>
<keyword evidence="3" id="KW-0862">Zinc</keyword>
<dbReference type="RefSeq" id="XP_047776404.1">
    <property type="nucleotide sequence ID" value="XM_047921703.1"/>
</dbReference>
<evidence type="ECO:0000256" key="4">
    <source>
        <dbReference type="PROSITE-ProRule" id="PRU00134"/>
    </source>
</evidence>
<evidence type="ECO:0000256" key="2">
    <source>
        <dbReference type="ARBA" id="ARBA00022771"/>
    </source>
</evidence>
<reference evidence="6 7" key="1">
    <citation type="journal article" date="2021" name="Environ. Microbiol.">
        <title>Gene family expansions and transcriptome signatures uncover fungal adaptations to wood decay.</title>
        <authorList>
            <person name="Hage H."/>
            <person name="Miyauchi S."/>
            <person name="Viragh M."/>
            <person name="Drula E."/>
            <person name="Min B."/>
            <person name="Chaduli D."/>
            <person name="Navarro D."/>
            <person name="Favel A."/>
            <person name="Norest M."/>
            <person name="Lesage-Meessen L."/>
            <person name="Balint B."/>
            <person name="Merenyi Z."/>
            <person name="de Eugenio L."/>
            <person name="Morin E."/>
            <person name="Martinez A.T."/>
            <person name="Baldrian P."/>
            <person name="Stursova M."/>
            <person name="Martinez M.J."/>
            <person name="Novotny C."/>
            <person name="Magnuson J.K."/>
            <person name="Spatafora J.W."/>
            <person name="Maurice S."/>
            <person name="Pangilinan J."/>
            <person name="Andreopoulos W."/>
            <person name="LaButti K."/>
            <person name="Hundley H."/>
            <person name="Na H."/>
            <person name="Kuo A."/>
            <person name="Barry K."/>
            <person name="Lipzen A."/>
            <person name="Henrissat B."/>
            <person name="Riley R."/>
            <person name="Ahrendt S."/>
            <person name="Nagy L.G."/>
            <person name="Grigoriev I.V."/>
            <person name="Martin F."/>
            <person name="Rosso M.N."/>
        </authorList>
    </citation>
    <scope>NUCLEOTIDE SEQUENCE [LARGE SCALE GENOMIC DNA]</scope>
    <source>
        <strain evidence="6 7">CIRM-BRFM 1785</strain>
    </source>
</reference>
<organism evidence="6 7">
    <name type="scientific">Rhodofomes roseus</name>
    <dbReference type="NCBI Taxonomy" id="34475"/>
    <lineage>
        <taxon>Eukaryota</taxon>
        <taxon>Fungi</taxon>
        <taxon>Dikarya</taxon>
        <taxon>Basidiomycota</taxon>
        <taxon>Agaricomycotina</taxon>
        <taxon>Agaricomycetes</taxon>
        <taxon>Polyporales</taxon>
        <taxon>Rhodofomes</taxon>
    </lineage>
</organism>
<evidence type="ECO:0000256" key="1">
    <source>
        <dbReference type="ARBA" id="ARBA00022723"/>
    </source>
</evidence>
<dbReference type="PROSITE" id="PS50865">
    <property type="entry name" value="ZF_MYND_2"/>
    <property type="match status" value="1"/>
</dbReference>
<dbReference type="InterPro" id="IPR002893">
    <property type="entry name" value="Znf_MYND"/>
</dbReference>
<proteinExistence type="predicted"/>
<sequence length="405" mass="46954">MPNTCANCKGPATRRCTGCTASEFSVWYCTPQCQKTHWAEHRYECGPTRELTPADYLARAVYRGRMPDDVATMLNYGLLGPWTEPATTLFEVYTSVIRDLGVPAKKIHQWRRSGRLHQELLKQLEQHPGERQRYLHTWLERRPLIFGNPIKTAGITTQVATQMLSPAMRYAGLPEWYTIDDVRQADMPDLWQYCFDLRVLLTPLHLMRVPKYGFDWICFGFCTTNDEDGERRMRDLYADLMDRCTFDEFYAATRNASLISLFDANFLGAEMRSLPNLEDMLRTTPLSFRVVYLLKQYVLCESIKLHEHVANNFGFASCRGETEKADLRALYRRLFDEMHVDPLVLQHAAAQGRLYEAAETACGFKFKGAEKALFRRLLKEECPRSVPEKELYVRYIENSNRSTSN</sequence>
<evidence type="ECO:0000259" key="5">
    <source>
        <dbReference type="PROSITE" id="PS50865"/>
    </source>
</evidence>
<evidence type="ECO:0000313" key="6">
    <source>
        <dbReference type="EMBL" id="KAH9833688.1"/>
    </source>
</evidence>
<keyword evidence="2 4" id="KW-0863">Zinc-finger</keyword>
<name>A0ABQ8K8R1_9APHY</name>
<protein>
    <recommendedName>
        <fullName evidence="5">MYND-type domain-containing protein</fullName>
    </recommendedName>
</protein>
<dbReference type="GeneID" id="72002435"/>
<keyword evidence="1" id="KW-0479">Metal-binding</keyword>